<accession>A0A923KJG1</accession>
<comment type="caution">
    <text evidence="1">The sequence shown here is derived from an EMBL/GenBank/DDBJ whole genome shotgun (WGS) entry which is preliminary data.</text>
</comment>
<proteinExistence type="predicted"/>
<gene>
    <name evidence="1" type="ORF">H8K32_00490</name>
</gene>
<dbReference type="SUPFAM" id="SSF51658">
    <property type="entry name" value="Xylose isomerase-like"/>
    <property type="match status" value="1"/>
</dbReference>
<dbReference type="Gene3D" id="3.20.20.150">
    <property type="entry name" value="Divalent-metal-dependent TIM barrel enzymes"/>
    <property type="match status" value="1"/>
</dbReference>
<dbReference type="PANTHER" id="PTHR42194:SF1">
    <property type="entry name" value="UPF0276 PROTEIN HI_1600"/>
    <property type="match status" value="1"/>
</dbReference>
<sequence length="293" mass="32398">MSFQTINLSRPHQALSGAGVGLRTPHYREFLDLSVAVDWIEVHSENYFGEGGYDLFVLQTLRQQYPVSLHGVGLGLGSAQGYRQQHITKLKRLIERIEPSLVSEHLCWGAIAGRSLNDLLPLPLMRSALDLVCERIDDLQHQLQRQVLIENVSTYVRFAQDEMSEAEFLRQLVKRTGCGVLLDINNLYVNEVNHGEDARAALQCMASLPAGTVGEIHLAGFLETDDCLVDNHGSAVSAPVWSLFSEACALLGNDIPVLIEWDTDIPALSVLLAESEKARQFQLNAQQPLTATA</sequence>
<dbReference type="NCBIfam" id="NF003818">
    <property type="entry name" value="PRK05409.1"/>
    <property type="match status" value="1"/>
</dbReference>
<organism evidence="1 2">
    <name type="scientific">Undibacterium jejuense</name>
    <dbReference type="NCBI Taxonomy" id="1344949"/>
    <lineage>
        <taxon>Bacteria</taxon>
        <taxon>Pseudomonadati</taxon>
        <taxon>Pseudomonadota</taxon>
        <taxon>Betaproteobacteria</taxon>
        <taxon>Burkholderiales</taxon>
        <taxon>Oxalobacteraceae</taxon>
        <taxon>Undibacterium</taxon>
    </lineage>
</organism>
<reference evidence="1" key="1">
    <citation type="submission" date="2020-08" db="EMBL/GenBank/DDBJ databases">
        <title>Novel species isolated from subtropical streams in China.</title>
        <authorList>
            <person name="Lu H."/>
        </authorList>
    </citation>
    <scope>NUCLEOTIDE SEQUENCE</scope>
    <source>
        <strain evidence="1">KACC 12607</strain>
    </source>
</reference>
<keyword evidence="2" id="KW-1185">Reference proteome</keyword>
<dbReference type="Proteomes" id="UP000634011">
    <property type="component" value="Unassembled WGS sequence"/>
</dbReference>
<dbReference type="AlphaFoldDB" id="A0A923KJG1"/>
<dbReference type="Pfam" id="PF05114">
    <property type="entry name" value="MbnB_TglH_ChrH"/>
    <property type="match status" value="1"/>
</dbReference>
<dbReference type="EMBL" id="JACOFV010000001">
    <property type="protein sequence ID" value="MBC3860565.1"/>
    <property type="molecule type" value="Genomic_DNA"/>
</dbReference>
<name>A0A923KJG1_9BURK</name>
<evidence type="ECO:0000313" key="2">
    <source>
        <dbReference type="Proteomes" id="UP000634011"/>
    </source>
</evidence>
<protein>
    <submittedName>
        <fullName evidence="1">DUF692 domain-containing protein</fullName>
    </submittedName>
</protein>
<evidence type="ECO:0000313" key="1">
    <source>
        <dbReference type="EMBL" id="MBC3860565.1"/>
    </source>
</evidence>
<dbReference type="PANTHER" id="PTHR42194">
    <property type="entry name" value="UPF0276 PROTEIN HI_1600"/>
    <property type="match status" value="1"/>
</dbReference>
<dbReference type="InterPro" id="IPR036237">
    <property type="entry name" value="Xyl_isomerase-like_sf"/>
</dbReference>
<dbReference type="InterPro" id="IPR007801">
    <property type="entry name" value="MbnB/TglH/ChrH"/>
</dbReference>